<dbReference type="Proteomes" id="UP000008544">
    <property type="component" value="Chromosome"/>
</dbReference>
<evidence type="ECO:0000259" key="1">
    <source>
        <dbReference type="Pfam" id="PF06202"/>
    </source>
</evidence>
<evidence type="ECO:0000259" key="2">
    <source>
        <dbReference type="Pfam" id="PF12439"/>
    </source>
</evidence>
<dbReference type="GO" id="GO:0005980">
    <property type="term" value="P:glycogen catabolic process"/>
    <property type="evidence" value="ECO:0007669"/>
    <property type="project" value="InterPro"/>
</dbReference>
<evidence type="ECO:0000313" key="3">
    <source>
        <dbReference type="EMBL" id="ACA58859.1"/>
    </source>
</evidence>
<organism evidence="3 4">
    <name type="scientific">Desulforudis audaxviator (strain MP104C)</name>
    <dbReference type="NCBI Taxonomy" id="477974"/>
    <lineage>
        <taxon>Bacteria</taxon>
        <taxon>Bacillati</taxon>
        <taxon>Bacillota</taxon>
        <taxon>Clostridia</taxon>
        <taxon>Thermoanaerobacterales</taxon>
        <taxon>Candidatus Desulforudaceae</taxon>
        <taxon>Candidatus Desulforudis</taxon>
    </lineage>
</organism>
<dbReference type="KEGG" id="dau:Daud_0298"/>
<dbReference type="RefSeq" id="WP_012301451.1">
    <property type="nucleotide sequence ID" value="NC_010424.1"/>
</dbReference>
<name>B1I0X2_DESAP</name>
<reference evidence="4" key="1">
    <citation type="submission" date="2007-10" db="EMBL/GenBank/DDBJ databases">
        <title>Complete sequence of chromosome of Desulforudis audaxviator MP104C.</title>
        <authorList>
            <person name="Copeland A."/>
            <person name="Lucas S."/>
            <person name="Lapidus A."/>
            <person name="Barry K."/>
            <person name="Glavina del Rio T."/>
            <person name="Dalin E."/>
            <person name="Tice H."/>
            <person name="Bruce D."/>
            <person name="Pitluck S."/>
            <person name="Lowry S.R."/>
            <person name="Larimer F."/>
            <person name="Land M.L."/>
            <person name="Hauser L."/>
            <person name="Kyrpides N."/>
            <person name="Ivanova N.N."/>
            <person name="Richardson P."/>
        </authorList>
    </citation>
    <scope>NUCLEOTIDE SEQUENCE [LARGE SCALE GENOMIC DNA]</scope>
    <source>
        <strain evidence="4">MP104C</strain>
    </source>
</reference>
<dbReference type="SUPFAM" id="SSF48208">
    <property type="entry name" value="Six-hairpin glycosidases"/>
    <property type="match status" value="1"/>
</dbReference>
<dbReference type="InterPro" id="IPR032790">
    <property type="entry name" value="GDE_C"/>
</dbReference>
<dbReference type="Pfam" id="PF12439">
    <property type="entry name" value="GDE_N"/>
    <property type="match status" value="1"/>
</dbReference>
<dbReference type="InterPro" id="IPR024742">
    <property type="entry name" value="Glycogen_debranch_N"/>
</dbReference>
<dbReference type="PANTHER" id="PTHR10569">
    <property type="entry name" value="GLYCOGEN DEBRANCHING ENZYME"/>
    <property type="match status" value="1"/>
</dbReference>
<dbReference type="InterPro" id="IPR006451">
    <property type="entry name" value="Glycogen_debranch_arc"/>
</dbReference>
<dbReference type="HOGENOM" id="CLU_026835_0_0_9"/>
<dbReference type="OrthoDB" id="9761875at2"/>
<reference evidence="3 4" key="2">
    <citation type="journal article" date="2008" name="Science">
        <title>Environmental genomics reveals a single-species ecosystem deep within Earth.</title>
        <authorList>
            <person name="Chivian D."/>
            <person name="Brodie E.L."/>
            <person name="Alm E.J."/>
            <person name="Culley D.E."/>
            <person name="Dehal P.S."/>
            <person name="Desantis T.Z."/>
            <person name="Gihring T.M."/>
            <person name="Lapidus A."/>
            <person name="Lin L.H."/>
            <person name="Lowry S.R."/>
            <person name="Moser D.P."/>
            <person name="Richardson P.M."/>
            <person name="Southam G."/>
            <person name="Wanger G."/>
            <person name="Pratt L.M."/>
            <person name="Andersen G.L."/>
            <person name="Hazen T.C."/>
            <person name="Brockman F.J."/>
            <person name="Arkin A.P."/>
            <person name="Onstott T.C."/>
        </authorList>
    </citation>
    <scope>NUCLEOTIDE SEQUENCE [LARGE SCALE GENOMIC DNA]</scope>
    <source>
        <strain evidence="3 4">MP104C</strain>
    </source>
</reference>
<feature type="domain" description="Glycogen debranching enzyme bacterial and archaeal type N-terminal" evidence="2">
    <location>
        <begin position="17"/>
        <end position="232"/>
    </location>
</feature>
<keyword evidence="4" id="KW-1185">Reference proteome</keyword>
<dbReference type="STRING" id="477974.Daud_0298"/>
<gene>
    <name evidence="3" type="ordered locus">Daud_0298</name>
</gene>
<dbReference type="Pfam" id="PF06202">
    <property type="entry name" value="GDE_C"/>
    <property type="match status" value="1"/>
</dbReference>
<dbReference type="GO" id="GO:0004134">
    <property type="term" value="F:4-alpha-glucanotransferase activity"/>
    <property type="evidence" value="ECO:0007669"/>
    <property type="project" value="InterPro"/>
</dbReference>
<dbReference type="EMBL" id="CP000860">
    <property type="protein sequence ID" value="ACA58859.1"/>
    <property type="molecule type" value="Genomic_DNA"/>
</dbReference>
<dbReference type="InterPro" id="IPR010401">
    <property type="entry name" value="AGL/Gdb1"/>
</dbReference>
<dbReference type="NCBIfam" id="TIGR01561">
    <property type="entry name" value="gde_arch"/>
    <property type="match status" value="1"/>
</dbReference>
<protein>
    <submittedName>
        <fullName evidence="3">Glycogen debranching enzyme, putative</fullName>
    </submittedName>
</protein>
<dbReference type="GO" id="GO:0004135">
    <property type="term" value="F:amylo-alpha-1,6-glucosidase activity"/>
    <property type="evidence" value="ECO:0007669"/>
    <property type="project" value="InterPro"/>
</dbReference>
<dbReference type="Gene3D" id="1.50.10.10">
    <property type="match status" value="1"/>
</dbReference>
<dbReference type="InterPro" id="IPR008928">
    <property type="entry name" value="6-hairpin_glycosidase_sf"/>
</dbReference>
<dbReference type="AlphaFoldDB" id="B1I0X2"/>
<dbReference type="FunFam" id="1.50.10.10:FF:000073">
    <property type="entry name" value="Glycogen debranching enzyme, hypothetical (TreX-like)"/>
    <property type="match status" value="1"/>
</dbReference>
<dbReference type="InterPro" id="IPR012341">
    <property type="entry name" value="6hp_glycosidase-like_sf"/>
</dbReference>
<dbReference type="PROSITE" id="PS51257">
    <property type="entry name" value="PROKAR_LIPOPROTEIN"/>
    <property type="match status" value="1"/>
</dbReference>
<dbReference type="PANTHER" id="PTHR10569:SF2">
    <property type="entry name" value="GLYCOGEN DEBRANCHING ENZYME"/>
    <property type="match status" value="1"/>
</dbReference>
<accession>B1I0X2</accession>
<sequence length="668" mass="75109">MHFGKADWRDFDRGTEKEWLVTNGLGGFGCGTLIGANTRRYHGLLVAALTPPTGRLLLWSKLDERFVAGGEVFNLAVNQAGGRVTESGFIHLQRVKVDPFPQFVYAFRDVSVEKTVFMVHGKNATVVVYRVRNGAAPARMILVPLVNCRDYHGNTYRDQVSFDVRQGARGVEVQPAAGGPILHLRATAGDFTLQPDWYLGVYYAAEAERGLNPSEDHFIPGFFEVEFGPGEERVFAVTGGLEPLDLNPEAALREQRARLDELVRRAGYDDWFARRLVRAGDAFIAHRRSTGKTTIIAGYPWFTDWGRDAMIALPGLTLVTKRFATAREILETFARYAEGGLIPNFFPDSGERPLYNTVDAALWFCHAAYRYLVYTGDDSFIRKHIWPVLQDIIKCYFEGTEYNIGADADGLIRAGGPGVQLTWMDAKVNDWVVTPRHGKPVEVQALWYNALRVSETLGRRYGLPEAGPGLAGKVRESFRREFWRPEGDYLYDVVGDEEKDGSLRPNQILSLSLAFPVLDPVREGRNIVRAVWRELYAHYGLRSLAPRDPRYRGVYRGDRLARDGAYHQGTAWSWLMGPFITAYRRVHGYSYASRVRAGAFLAPFRDHLRDHGIGSVSEIFDGDEPVVPRGCFAQAWGVAEVLRAYVEDVLEESPETQRIMAEELRTGG</sequence>
<dbReference type="eggNOG" id="COG3408">
    <property type="taxonomic scope" value="Bacteria"/>
</dbReference>
<evidence type="ECO:0000313" key="4">
    <source>
        <dbReference type="Proteomes" id="UP000008544"/>
    </source>
</evidence>
<feature type="domain" description="Glycogen debranching enzyme C-terminal" evidence="1">
    <location>
        <begin position="279"/>
        <end position="643"/>
    </location>
</feature>
<proteinExistence type="predicted"/>